<dbReference type="Proteomes" id="UP000824265">
    <property type="component" value="Unassembled WGS sequence"/>
</dbReference>
<dbReference type="AlphaFoldDB" id="A0A9D1UCR5"/>
<reference evidence="1" key="1">
    <citation type="journal article" date="2021" name="PeerJ">
        <title>Extensive microbial diversity within the chicken gut microbiome revealed by metagenomics and culture.</title>
        <authorList>
            <person name="Gilroy R."/>
            <person name="Ravi A."/>
            <person name="Getino M."/>
            <person name="Pursley I."/>
            <person name="Horton D.L."/>
            <person name="Alikhan N.F."/>
            <person name="Baker D."/>
            <person name="Gharbi K."/>
            <person name="Hall N."/>
            <person name="Watson M."/>
            <person name="Adriaenssens E.M."/>
            <person name="Foster-Nyarko E."/>
            <person name="Jarju S."/>
            <person name="Secka A."/>
            <person name="Antonio M."/>
            <person name="Oren A."/>
            <person name="Chaudhuri R.R."/>
            <person name="La Ragione R."/>
            <person name="Hildebrand F."/>
            <person name="Pallen M.J."/>
        </authorList>
    </citation>
    <scope>NUCLEOTIDE SEQUENCE</scope>
    <source>
        <strain evidence="1">CHK195-6426</strain>
    </source>
</reference>
<evidence type="ECO:0000313" key="1">
    <source>
        <dbReference type="EMBL" id="HIW81660.1"/>
    </source>
</evidence>
<accession>A0A9D1UCR5</accession>
<dbReference type="Pfam" id="PF13151">
    <property type="entry name" value="DUF3990"/>
    <property type="match status" value="1"/>
</dbReference>
<evidence type="ECO:0000313" key="2">
    <source>
        <dbReference type="Proteomes" id="UP000824265"/>
    </source>
</evidence>
<dbReference type="InterPro" id="IPR025051">
    <property type="entry name" value="DUF3990"/>
</dbReference>
<name>A0A9D1UCR5_9FIRM</name>
<protein>
    <submittedName>
        <fullName evidence="1">DUF3990 domain-containing protein</fullName>
    </submittedName>
</protein>
<proteinExistence type="predicted"/>
<gene>
    <name evidence="1" type="ORF">H9742_09135</name>
</gene>
<reference evidence="1" key="2">
    <citation type="submission" date="2021-04" db="EMBL/GenBank/DDBJ databases">
        <authorList>
            <person name="Gilroy R."/>
        </authorList>
    </citation>
    <scope>NUCLEOTIDE SEQUENCE</scope>
    <source>
        <strain evidence="1">CHK195-6426</strain>
    </source>
</reference>
<dbReference type="EMBL" id="DXGH01000050">
    <property type="protein sequence ID" value="HIW81660.1"/>
    <property type="molecule type" value="Genomic_DNA"/>
</dbReference>
<organism evidence="1 2">
    <name type="scientific">Candidatus Acetatifactor stercoripullorum</name>
    <dbReference type="NCBI Taxonomy" id="2838414"/>
    <lineage>
        <taxon>Bacteria</taxon>
        <taxon>Bacillati</taxon>
        <taxon>Bacillota</taxon>
        <taxon>Clostridia</taxon>
        <taxon>Lachnospirales</taxon>
        <taxon>Lachnospiraceae</taxon>
        <taxon>Acetatifactor</taxon>
    </lineage>
</organism>
<sequence length="216" mass="25670">MLLYHGSKSGIQGDIKPESRMSCDFGCGFYMGDKPDQPKGLIASYENNKFYEIEYNSDGLKIKTFEDNYVDQIDWALFIAYNRQPEKLAEYDQLCKRYKAYNELYDMIVGVIADDKMTQVMQLFFNGQMCDKAFIEAMRYVKLGRQYVLKTYEAYSKWRFNVIKEYKLTDADKKLIISQNINRTNQLSTMINQIQTKYRRAQDVKFFDEIIEEWNK</sequence>
<comment type="caution">
    <text evidence="1">The sequence shown here is derived from an EMBL/GenBank/DDBJ whole genome shotgun (WGS) entry which is preliminary data.</text>
</comment>